<dbReference type="RefSeq" id="WP_347326754.1">
    <property type="nucleotide sequence ID" value="NZ_JBCGUH010000015.1"/>
</dbReference>
<comment type="caution">
    <text evidence="1">The sequence shown here is derived from an EMBL/GenBank/DDBJ whole genome shotgun (WGS) entry which is preliminary data.</text>
</comment>
<evidence type="ECO:0000313" key="1">
    <source>
        <dbReference type="EMBL" id="MFD1885621.1"/>
    </source>
</evidence>
<protein>
    <submittedName>
        <fullName evidence="1">Nucleoside-diphosphate sugar epimerase/dehydratase</fullName>
    </submittedName>
</protein>
<dbReference type="EMBL" id="JBHUEH010000013">
    <property type="protein sequence ID" value="MFD1885621.1"/>
    <property type="molecule type" value="Genomic_DNA"/>
</dbReference>
<evidence type="ECO:0000313" key="2">
    <source>
        <dbReference type="Proteomes" id="UP001597233"/>
    </source>
</evidence>
<dbReference type="Proteomes" id="UP001597233">
    <property type="component" value="Unassembled WGS sequence"/>
</dbReference>
<accession>A0ABW4RH43</accession>
<dbReference type="InterPro" id="IPR029063">
    <property type="entry name" value="SAM-dependent_MTases_sf"/>
</dbReference>
<gene>
    <name evidence="1" type="ORF">ACFSC9_08780</name>
</gene>
<reference evidence="2" key="1">
    <citation type="journal article" date="2019" name="Int. J. Syst. Evol. Microbiol.">
        <title>The Global Catalogue of Microorganisms (GCM) 10K type strain sequencing project: providing services to taxonomists for standard genome sequencing and annotation.</title>
        <authorList>
            <consortium name="The Broad Institute Genomics Platform"/>
            <consortium name="The Broad Institute Genome Sequencing Center for Infectious Disease"/>
            <person name="Wu L."/>
            <person name="Ma J."/>
        </authorList>
    </citation>
    <scope>NUCLEOTIDE SEQUENCE [LARGE SCALE GENOMIC DNA]</scope>
    <source>
        <strain evidence="2">CCUG 54950</strain>
    </source>
</reference>
<name>A0ABW4RH43_9BACL</name>
<proteinExistence type="predicted"/>
<dbReference type="Gene3D" id="3.40.50.720">
    <property type="entry name" value="NAD(P)-binding Rossmann-like Domain"/>
    <property type="match status" value="1"/>
</dbReference>
<organism evidence="1 2">
    <name type="scientific">Paenibacillus wenxiniae</name>
    <dbReference type="NCBI Taxonomy" id="1636843"/>
    <lineage>
        <taxon>Bacteria</taxon>
        <taxon>Bacillati</taxon>
        <taxon>Bacillota</taxon>
        <taxon>Bacilli</taxon>
        <taxon>Bacillales</taxon>
        <taxon>Paenibacillaceae</taxon>
        <taxon>Paenibacillus</taxon>
    </lineage>
</organism>
<dbReference type="SUPFAM" id="SSF53335">
    <property type="entry name" value="S-adenosyl-L-methionine-dependent methyltransferases"/>
    <property type="match status" value="1"/>
</dbReference>
<keyword evidence="2" id="KW-1185">Reference proteome</keyword>
<sequence length="382" mass="45104">MKIIYSKFNRERKPEFQTETFITVENDQRFSYKRPINEAGRSHILNMKKNYEQLKIHYPSLKLAPVSLVEDTLRFDFILGTSLNETMIKSIKENNLTLFNQLLHEYYNLLINSASSEPINWNSDSRFHDFFGFEASQKQSIICEFNNLDFTFDNIIVSPAKEWVVFDYEWIIDFGIPVNFLFYRSVVNFHFKNANYINNRQFVSSIMDRYAITKEEMELYSKMDEKFREHVYGPDFYFKIPKQYFRSATVVQNNNKKDHYDVKTLIESPYAQDVLLSPLYLEQNQNRPILIWGSGSVGVKVLNKLKLTNTLNIVGFIDSDRSKKGKLIDNYPIHTPAIINQIYNEQNINPYVIIASSFYDEIIPILKNKPLSEFQDFTFIVN</sequence>